<evidence type="ECO:0000256" key="9">
    <source>
        <dbReference type="SAM" id="Phobius"/>
    </source>
</evidence>
<evidence type="ECO:0000256" key="3">
    <source>
        <dbReference type="ARBA" id="ARBA00022448"/>
    </source>
</evidence>
<dbReference type="GO" id="GO:0031410">
    <property type="term" value="C:cytoplasmic vesicle"/>
    <property type="evidence" value="ECO:0007669"/>
    <property type="project" value="TreeGrafter"/>
</dbReference>
<feature type="transmembrane region" description="Helical" evidence="9">
    <location>
        <begin position="166"/>
        <end position="184"/>
    </location>
</feature>
<keyword evidence="4 9" id="KW-0812">Transmembrane</keyword>
<evidence type="ECO:0000256" key="8">
    <source>
        <dbReference type="SAM" id="MobiDB-lite"/>
    </source>
</evidence>
<feature type="region of interest" description="Disordered" evidence="8">
    <location>
        <begin position="467"/>
        <end position="552"/>
    </location>
</feature>
<dbReference type="SUPFAM" id="SSF161111">
    <property type="entry name" value="Cation efflux protein transmembrane domain-like"/>
    <property type="match status" value="1"/>
</dbReference>
<evidence type="ECO:0000256" key="1">
    <source>
        <dbReference type="ARBA" id="ARBA00004141"/>
    </source>
</evidence>
<keyword evidence="3" id="KW-0813">Transport</keyword>
<feature type="transmembrane region" description="Helical" evidence="9">
    <location>
        <begin position="269"/>
        <end position="286"/>
    </location>
</feature>
<dbReference type="Gene3D" id="1.20.1510.10">
    <property type="entry name" value="Cation efflux protein transmembrane domain"/>
    <property type="match status" value="2"/>
</dbReference>
<dbReference type="NCBIfam" id="TIGR01297">
    <property type="entry name" value="CDF"/>
    <property type="match status" value="2"/>
</dbReference>
<dbReference type="PANTHER" id="PTHR45755:SF4">
    <property type="entry name" value="ZINC TRANSPORTER 7"/>
    <property type="match status" value="1"/>
</dbReference>
<dbReference type="Proteomes" id="UP000053989">
    <property type="component" value="Unassembled WGS sequence"/>
</dbReference>
<dbReference type="EMBL" id="KN822010">
    <property type="protein sequence ID" value="KIM68074.1"/>
    <property type="molecule type" value="Genomic_DNA"/>
</dbReference>
<evidence type="ECO:0000256" key="4">
    <source>
        <dbReference type="ARBA" id="ARBA00022692"/>
    </source>
</evidence>
<feature type="transmembrane region" description="Helical" evidence="9">
    <location>
        <begin position="692"/>
        <end position="710"/>
    </location>
</feature>
<accession>A0A0C3EII9</accession>
<dbReference type="GO" id="GO:1904257">
    <property type="term" value="P:zinc ion import into Golgi lumen"/>
    <property type="evidence" value="ECO:0007669"/>
    <property type="project" value="TreeGrafter"/>
</dbReference>
<feature type="domain" description="Cation efflux protein transmembrane" evidence="10">
    <location>
        <begin position="645"/>
        <end position="716"/>
    </location>
</feature>
<keyword evidence="7 9" id="KW-0472">Membrane</keyword>
<evidence type="ECO:0000313" key="11">
    <source>
        <dbReference type="EMBL" id="KIM68074.1"/>
    </source>
</evidence>
<feature type="transmembrane region" description="Helical" evidence="9">
    <location>
        <begin position="341"/>
        <end position="360"/>
    </location>
</feature>
<feature type="transmembrane region" description="Helical" evidence="9">
    <location>
        <begin position="142"/>
        <end position="159"/>
    </location>
</feature>
<feature type="compositionally biased region" description="Basic residues" evidence="8">
    <location>
        <begin position="467"/>
        <end position="499"/>
    </location>
</feature>
<dbReference type="GO" id="GO:0016020">
    <property type="term" value="C:membrane"/>
    <property type="evidence" value="ECO:0007669"/>
    <property type="project" value="UniProtKB-SubCell"/>
</dbReference>
<evidence type="ECO:0000256" key="5">
    <source>
        <dbReference type="ARBA" id="ARBA00022989"/>
    </source>
</evidence>
<dbReference type="FunCoup" id="A0A0C3EII9">
    <property type="interactions" value="172"/>
</dbReference>
<feature type="transmembrane region" description="Helical" evidence="9">
    <location>
        <begin position="57"/>
        <end position="78"/>
    </location>
</feature>
<dbReference type="GO" id="GO:0005794">
    <property type="term" value="C:Golgi apparatus"/>
    <property type="evidence" value="ECO:0007669"/>
    <property type="project" value="TreeGrafter"/>
</dbReference>
<keyword evidence="12" id="KW-1185">Reference proteome</keyword>
<dbReference type="GO" id="GO:0006882">
    <property type="term" value="P:intracellular zinc ion homeostasis"/>
    <property type="evidence" value="ECO:0007669"/>
    <property type="project" value="InterPro"/>
</dbReference>
<feature type="compositionally biased region" description="Basic and acidic residues" evidence="8">
    <location>
        <begin position="626"/>
        <end position="637"/>
    </location>
</feature>
<dbReference type="InterPro" id="IPR058533">
    <property type="entry name" value="Cation_efflux_TM"/>
</dbReference>
<dbReference type="Pfam" id="PF01545">
    <property type="entry name" value="Cation_efflux"/>
    <property type="match status" value="2"/>
</dbReference>
<dbReference type="OrthoDB" id="78669at2759"/>
<feature type="compositionally biased region" description="Polar residues" evidence="8">
    <location>
        <begin position="585"/>
        <end position="612"/>
    </location>
</feature>
<feature type="transmembrane region" description="Helical" evidence="9">
    <location>
        <begin position="196"/>
        <end position="218"/>
    </location>
</feature>
<dbReference type="HOGENOM" id="CLU_013430_7_0_1"/>
<feature type="region of interest" description="Disordered" evidence="8">
    <location>
        <begin position="582"/>
        <end position="654"/>
    </location>
</feature>
<dbReference type="STRING" id="1036808.A0A0C3EII9"/>
<evidence type="ECO:0000256" key="7">
    <source>
        <dbReference type="ARBA" id="ARBA00023136"/>
    </source>
</evidence>
<evidence type="ECO:0000256" key="2">
    <source>
        <dbReference type="ARBA" id="ARBA00008873"/>
    </source>
</evidence>
<gene>
    <name evidence="11" type="ORF">SCLCIDRAFT_1209457</name>
</gene>
<feature type="domain" description="Cation efflux protein transmembrane" evidence="10">
    <location>
        <begin position="341"/>
        <end position="479"/>
    </location>
</feature>
<dbReference type="GO" id="GO:0005385">
    <property type="term" value="F:zinc ion transmembrane transporter activity"/>
    <property type="evidence" value="ECO:0007669"/>
    <property type="project" value="InterPro"/>
</dbReference>
<dbReference type="InterPro" id="IPR002524">
    <property type="entry name" value="Cation_efflux"/>
</dbReference>
<keyword evidence="6" id="KW-0406">Ion transport</keyword>
<evidence type="ECO:0000256" key="6">
    <source>
        <dbReference type="ARBA" id="ARBA00023065"/>
    </source>
</evidence>
<protein>
    <recommendedName>
        <fullName evidence="10">Cation efflux protein transmembrane domain-containing protein</fullName>
    </recommendedName>
</protein>
<reference evidence="12" key="2">
    <citation type="submission" date="2015-01" db="EMBL/GenBank/DDBJ databases">
        <title>Evolutionary Origins and Diversification of the Mycorrhizal Mutualists.</title>
        <authorList>
            <consortium name="DOE Joint Genome Institute"/>
            <consortium name="Mycorrhizal Genomics Consortium"/>
            <person name="Kohler A."/>
            <person name="Kuo A."/>
            <person name="Nagy L.G."/>
            <person name="Floudas D."/>
            <person name="Copeland A."/>
            <person name="Barry K.W."/>
            <person name="Cichocki N."/>
            <person name="Veneault-Fourrey C."/>
            <person name="LaButti K."/>
            <person name="Lindquist E.A."/>
            <person name="Lipzen A."/>
            <person name="Lundell T."/>
            <person name="Morin E."/>
            <person name="Murat C."/>
            <person name="Riley R."/>
            <person name="Ohm R."/>
            <person name="Sun H."/>
            <person name="Tunlid A."/>
            <person name="Henrissat B."/>
            <person name="Grigoriev I.V."/>
            <person name="Hibbett D.S."/>
            <person name="Martin F."/>
        </authorList>
    </citation>
    <scope>NUCLEOTIDE SEQUENCE [LARGE SCALE GENOMIC DNA]</scope>
    <source>
        <strain evidence="12">Foug A</strain>
    </source>
</reference>
<dbReference type="PANTHER" id="PTHR45755">
    <property type="match status" value="1"/>
</dbReference>
<feature type="transmembrane region" description="Helical" evidence="9">
    <location>
        <begin position="90"/>
        <end position="112"/>
    </location>
</feature>
<feature type="transmembrane region" description="Helical" evidence="9">
    <location>
        <begin position="442"/>
        <end position="462"/>
    </location>
</feature>
<feature type="transmembrane region" description="Helical" evidence="9">
    <location>
        <begin position="230"/>
        <end position="249"/>
    </location>
</feature>
<feature type="transmembrane region" description="Helical" evidence="9">
    <location>
        <begin position="28"/>
        <end position="45"/>
    </location>
</feature>
<sequence>MAAPDSRTRRKISIQPAKVLSASLNSRSFPRFAISNILFVLSLFAAKEWLLSYDVGVFWVVIRVLAIGGLSTLIWEGMNSQFVGKDNIEWTALGVSSFLLFMQQASLYTALYRLSSTRVILFTHFSASWVGAMISHGSMRKPMIFVGVFTLSFLCDAAFSNRSIQILLPGYGCLVLHGLITYALEYMRGVLSPVLSPSMTTAASTLGAASLALPFYSFRQALLNIPPSPVLPLLSLAVLPLLTYTMVFLTPDTKTNQYNPSQASRAYLLTYPLAFLVAIGLSHLGFSQSPNWTDLVVGSILYYALFPDKDPTLLSSPRTPLSKLIRFYLNSILSDNESRKIFYFLVLNMCYMLVQMLYGVWTNSLGLISDAIHMAFDCLAIGVGLVASIMAKWPPNEHFTYGYGRIETLSGFANGIFLILISVFIVFEAIQRILDPPEMTTSQLLLVSSLGLGVNLFGMFAMGGHHHHHHGHSHSHAHGSHSHSHTHYHHGSHSHVHSSHHSDKHANLHQNDPSNCHAISHHSHSQSSHSNHHGGDHTSSLQSHHRPSMNVSGEHRNILQPHATKGPKSHVRGPSLITDQEGLRSLSTPSQVPFPVTSPTIADSPISPNYPKTLQHDHHHTHHCHDHHDPDHHDHHGDGHHHSHTHGHDHEGHSHNMRGVFLHVMADTLGSVGVIISTLLIQYYGWTGFDPIASIFIALLIAASVIPLVIDTGRVLSLDLGDNEKQVRQALSELSHVEGVASYSSPRFWPKDSTSIIGSIRIQLSDSFSRNHTKVSHIDQVFERVNTLLRSQIPGLEEVTIQFERLRTPVPSH</sequence>
<comment type="subcellular location">
    <subcellularLocation>
        <location evidence="1">Membrane</location>
        <topology evidence="1">Multi-pass membrane protein</topology>
    </subcellularLocation>
</comment>
<feature type="transmembrane region" description="Helical" evidence="9">
    <location>
        <begin position="372"/>
        <end position="391"/>
    </location>
</feature>
<comment type="similarity">
    <text evidence="2">Belongs to the cation diffusion facilitator (CDF) transporter (TC 2.A.4) family. SLC30A subfamily.</text>
</comment>
<dbReference type="InterPro" id="IPR045316">
    <property type="entry name" value="Msc2-like"/>
</dbReference>
<evidence type="ECO:0000313" key="12">
    <source>
        <dbReference type="Proteomes" id="UP000053989"/>
    </source>
</evidence>
<dbReference type="InParanoid" id="A0A0C3EII9"/>
<proteinExistence type="inferred from homology"/>
<dbReference type="AlphaFoldDB" id="A0A0C3EII9"/>
<evidence type="ECO:0000259" key="10">
    <source>
        <dbReference type="Pfam" id="PF01545"/>
    </source>
</evidence>
<keyword evidence="5 9" id="KW-1133">Transmembrane helix</keyword>
<name>A0A0C3EII9_9AGAM</name>
<organism evidence="11 12">
    <name type="scientific">Scleroderma citrinum Foug A</name>
    <dbReference type="NCBI Taxonomy" id="1036808"/>
    <lineage>
        <taxon>Eukaryota</taxon>
        <taxon>Fungi</taxon>
        <taxon>Dikarya</taxon>
        <taxon>Basidiomycota</taxon>
        <taxon>Agaricomycotina</taxon>
        <taxon>Agaricomycetes</taxon>
        <taxon>Agaricomycetidae</taxon>
        <taxon>Boletales</taxon>
        <taxon>Sclerodermatineae</taxon>
        <taxon>Sclerodermataceae</taxon>
        <taxon>Scleroderma</taxon>
    </lineage>
</organism>
<dbReference type="InterPro" id="IPR027469">
    <property type="entry name" value="Cation_efflux_TMD_sf"/>
</dbReference>
<feature type="transmembrane region" description="Helical" evidence="9">
    <location>
        <begin position="412"/>
        <end position="430"/>
    </location>
</feature>
<feature type="transmembrane region" description="Helical" evidence="9">
    <location>
        <begin position="660"/>
        <end position="686"/>
    </location>
</feature>
<reference evidence="11 12" key="1">
    <citation type="submission" date="2014-04" db="EMBL/GenBank/DDBJ databases">
        <authorList>
            <consortium name="DOE Joint Genome Institute"/>
            <person name="Kuo A."/>
            <person name="Kohler A."/>
            <person name="Nagy L.G."/>
            <person name="Floudas D."/>
            <person name="Copeland A."/>
            <person name="Barry K.W."/>
            <person name="Cichocki N."/>
            <person name="Veneault-Fourrey C."/>
            <person name="LaButti K."/>
            <person name="Lindquist E.A."/>
            <person name="Lipzen A."/>
            <person name="Lundell T."/>
            <person name="Morin E."/>
            <person name="Murat C."/>
            <person name="Sun H."/>
            <person name="Tunlid A."/>
            <person name="Henrissat B."/>
            <person name="Grigoriev I.V."/>
            <person name="Hibbett D.S."/>
            <person name="Martin F."/>
            <person name="Nordberg H.P."/>
            <person name="Cantor M.N."/>
            <person name="Hua S.X."/>
        </authorList>
    </citation>
    <scope>NUCLEOTIDE SEQUENCE [LARGE SCALE GENOMIC DNA]</scope>
    <source>
        <strain evidence="11 12">Foug A</strain>
    </source>
</reference>